<accession>A0A7H0H569</accession>
<dbReference type="EMBL" id="CP060789">
    <property type="protein sequence ID" value="QNP55685.1"/>
    <property type="molecule type" value="Genomic_DNA"/>
</dbReference>
<dbReference type="SUPFAM" id="SSF50969">
    <property type="entry name" value="YVTN repeat-like/Quinoprotein amine dehydrogenase"/>
    <property type="match status" value="1"/>
</dbReference>
<dbReference type="Gene3D" id="2.130.10.10">
    <property type="entry name" value="YVTN repeat-like/Quinoprotein amine dehydrogenase"/>
    <property type="match status" value="2"/>
</dbReference>
<evidence type="ECO:0000313" key="2">
    <source>
        <dbReference type="Proteomes" id="UP000516117"/>
    </source>
</evidence>
<dbReference type="InterPro" id="IPR011044">
    <property type="entry name" value="Quino_amine_DH_bsu"/>
</dbReference>
<dbReference type="AlphaFoldDB" id="A0A7H0H569"/>
<dbReference type="InterPro" id="IPR036322">
    <property type="entry name" value="WD40_repeat_dom_sf"/>
</dbReference>
<proteinExistence type="predicted"/>
<dbReference type="SUPFAM" id="SSF50978">
    <property type="entry name" value="WD40 repeat-like"/>
    <property type="match status" value="1"/>
</dbReference>
<organism evidence="1 2">
    <name type="scientific">Tessaracoccus defluvii</name>
    <dbReference type="NCBI Taxonomy" id="1285901"/>
    <lineage>
        <taxon>Bacteria</taxon>
        <taxon>Bacillati</taxon>
        <taxon>Actinomycetota</taxon>
        <taxon>Actinomycetes</taxon>
        <taxon>Propionibacteriales</taxon>
        <taxon>Propionibacteriaceae</taxon>
        <taxon>Tessaracoccus</taxon>
    </lineage>
</organism>
<keyword evidence="2" id="KW-1185">Reference proteome</keyword>
<dbReference type="KEGG" id="tdf:H9L22_16270"/>
<dbReference type="InterPro" id="IPR015943">
    <property type="entry name" value="WD40/YVTN_repeat-like_dom_sf"/>
</dbReference>
<name>A0A7H0H569_9ACTN</name>
<sequence length="534" mass="56230">MVALTDRGDIVRGDSSGTVTIWRDGDLSSTPLTFASGGGQIFALQATNLNGRDLVFVGGQQTAGVWDITNEPRSLGDFGADTVVYSATWQAGTVLFGTLEGQVRRVDVTDAAAPSVLDPIQLGDEVAVTAVAATGHLVIAGGRAGVLDLYSWADGAHLGEEPVAGTVLSLSLSPNNGQVVAGTTSNVAGLWTIDADGLRDAVTWDLPASVNSVLHRGSTVLVAGSFTAVHEYGLDGSLRRQWPERTVSVSLAALDDAVVVGATEGVVTLWDTSADDVVFRYTEGRLFDVIPGSDSVLFGSNRGPRVFDRDAGGWRQLPLRTDETVELNAYYGLSDHGGTLVNQTRDGRLLTFHREADSFVEVDDIALPEALADLRVSPSGRYLALGIQGKVGYRLLHWGGETWEEIGTVDAWPGGAAFVGDSVFAAMGVNGQDFSVWSLGGAAEPTHLTQVDMLDDEVPVGFAGASGLLAVGDSAGEITVYSLRNPVEPEVRFVLHDARSSISQLSFSADTKRLLASTREGLCGPGTCPRTRRS</sequence>
<dbReference type="RefSeq" id="WP_187720814.1">
    <property type="nucleotide sequence ID" value="NZ_CP060789.1"/>
</dbReference>
<protein>
    <submittedName>
        <fullName evidence="1">WD40 repeat domain-containing protein</fullName>
    </submittedName>
</protein>
<reference evidence="1 2" key="1">
    <citation type="submission" date="2020-08" db="EMBL/GenBank/DDBJ databases">
        <title>Genome sequence of Tessaracoccus defluvii JCM 17540T.</title>
        <authorList>
            <person name="Hyun D.-W."/>
            <person name="Bae J.-W."/>
        </authorList>
    </citation>
    <scope>NUCLEOTIDE SEQUENCE [LARGE SCALE GENOMIC DNA]</scope>
    <source>
        <strain evidence="1 2">JCM 17540</strain>
    </source>
</reference>
<evidence type="ECO:0000313" key="1">
    <source>
        <dbReference type="EMBL" id="QNP55685.1"/>
    </source>
</evidence>
<gene>
    <name evidence="1" type="ORF">H9L22_16270</name>
</gene>
<dbReference type="Proteomes" id="UP000516117">
    <property type="component" value="Chromosome"/>
</dbReference>